<keyword evidence="4" id="KW-0378">Hydrolase</keyword>
<keyword evidence="2" id="KW-1133">Transmembrane helix</keyword>
<dbReference type="PANTHER" id="PTHR30097:SF4">
    <property type="entry name" value="SLR6042 PROTEIN"/>
    <property type="match status" value="1"/>
</dbReference>
<accession>A0A450SVZ6</accession>
<keyword evidence="1" id="KW-0813">Transport</keyword>
<keyword evidence="4" id="KW-0482">Metalloprotease</keyword>
<gene>
    <name evidence="4" type="ORF">BECKDK2373B_GA0170837_10708</name>
</gene>
<proteinExistence type="predicted"/>
<dbReference type="GO" id="GO:0030313">
    <property type="term" value="C:cell envelope"/>
    <property type="evidence" value="ECO:0007669"/>
    <property type="project" value="TreeGrafter"/>
</dbReference>
<dbReference type="SUPFAM" id="SSF111369">
    <property type="entry name" value="HlyD-like secretion proteins"/>
    <property type="match status" value="1"/>
</dbReference>
<dbReference type="Pfam" id="PF25973">
    <property type="entry name" value="BSH_CzcB"/>
    <property type="match status" value="1"/>
</dbReference>
<evidence type="ECO:0000313" key="4">
    <source>
        <dbReference type="EMBL" id="VFJ58055.1"/>
    </source>
</evidence>
<sequence>MKSPRPQPLPPLREDVDLFRSTDQPDGAPTWVLYDSLRQAFFSIGWLELQILSRWGLGTAEAVTEAVRKETGAEPDPGHFRQLVGFLQGNELLRVQGDAGRATLAEHAARSKTALWKWLLKNYLYLRVPLVRPDRFLDKTLPVARFFMSRGVGLSILLAGLFGIFLTLRQWDDFSDSFIQLTTPVGLGLFFTFLLFSKMLHELGHAYPAKHYGLRIPTMGVALLVLWPVLYTDTTEAWKLRFRRQRLAIVVGGMTVELALALLATLLWSLLPDGPLRGAVFMLAAVTWIGSLAINLNPFMRFDGYYLLSDLWNVPNLEARAFAMGRWRLRAFLFGFDDPPPEAMPDKQRRRLVVYAYLTWLYRFFLFLGIALLVYYFFFKLLGIFLFIVEIVWFILRPIKNEVSVWIKRRKEVALDRRLFRTSLLILIPLGILFLPIPFSLHLPAVLKSADFSRIFPPLAGRVEEILVERGDRVRAGDPLFQLFSPDLAQQITEAEQAIELLTRQEKRMTGNDRLRGQQEVLGSKLIEARVRYQGLVRQRDRQRIRSPLSGTVMELMPGIRPGRWVNETQVLALVADANVLKVDAYLTEEKLRYATSRMAGRFISDIPESPSRPVRLVAVNPARVAVLEDPYLASTHGGPITARLSERQEIIPEDALYRLHWRVESAKSDIPAPIRYIEVGEVHVYSGASLRIVDLLNHVFAVLIRESGF</sequence>
<feature type="domain" description="CzcB-like barrel-sandwich hybrid" evidence="3">
    <location>
        <begin position="454"/>
        <end position="577"/>
    </location>
</feature>
<dbReference type="Gene3D" id="2.40.50.100">
    <property type="match status" value="1"/>
</dbReference>
<organism evidence="4">
    <name type="scientific">Candidatus Kentrum sp. DK</name>
    <dbReference type="NCBI Taxonomy" id="2126562"/>
    <lineage>
        <taxon>Bacteria</taxon>
        <taxon>Pseudomonadati</taxon>
        <taxon>Pseudomonadota</taxon>
        <taxon>Gammaproteobacteria</taxon>
        <taxon>Candidatus Kentrum</taxon>
    </lineage>
</organism>
<keyword evidence="2" id="KW-0812">Transmembrane</keyword>
<dbReference type="PANTHER" id="PTHR30097">
    <property type="entry name" value="CATION EFFLUX SYSTEM PROTEIN CUSB"/>
    <property type="match status" value="1"/>
</dbReference>
<dbReference type="AlphaFoldDB" id="A0A450SVZ6"/>
<keyword evidence="2" id="KW-0472">Membrane</keyword>
<dbReference type="GO" id="GO:0015679">
    <property type="term" value="P:plasma membrane copper ion transport"/>
    <property type="evidence" value="ECO:0007669"/>
    <property type="project" value="TreeGrafter"/>
</dbReference>
<feature type="transmembrane region" description="Helical" evidence="2">
    <location>
        <begin position="352"/>
        <end position="375"/>
    </location>
</feature>
<dbReference type="EMBL" id="CAADEX010000070">
    <property type="protein sequence ID" value="VFJ58055.1"/>
    <property type="molecule type" value="Genomic_DNA"/>
</dbReference>
<feature type="transmembrane region" description="Helical" evidence="2">
    <location>
        <begin position="419"/>
        <end position="439"/>
    </location>
</feature>
<dbReference type="GO" id="GO:0006508">
    <property type="term" value="P:proteolysis"/>
    <property type="evidence" value="ECO:0007669"/>
    <property type="project" value="UniProtKB-KW"/>
</dbReference>
<feature type="transmembrane region" description="Helical" evidence="2">
    <location>
        <begin position="276"/>
        <end position="296"/>
    </location>
</feature>
<reference evidence="4" key="1">
    <citation type="submission" date="2019-02" db="EMBL/GenBank/DDBJ databases">
        <authorList>
            <person name="Gruber-Vodicka R. H."/>
            <person name="Seah K. B. B."/>
        </authorList>
    </citation>
    <scope>NUCLEOTIDE SEQUENCE</scope>
    <source>
        <strain evidence="4">BECK_DK47</strain>
    </source>
</reference>
<feature type="transmembrane region" description="Helical" evidence="2">
    <location>
        <begin position="151"/>
        <end position="171"/>
    </location>
</feature>
<evidence type="ECO:0000256" key="2">
    <source>
        <dbReference type="SAM" id="Phobius"/>
    </source>
</evidence>
<evidence type="ECO:0000259" key="3">
    <source>
        <dbReference type="Pfam" id="PF25973"/>
    </source>
</evidence>
<feature type="transmembrane region" description="Helical" evidence="2">
    <location>
        <begin position="247"/>
        <end position="270"/>
    </location>
</feature>
<dbReference type="InterPro" id="IPR051909">
    <property type="entry name" value="MFP_Cation_Efflux"/>
</dbReference>
<dbReference type="GO" id="GO:0008237">
    <property type="term" value="F:metallopeptidase activity"/>
    <property type="evidence" value="ECO:0007669"/>
    <property type="project" value="UniProtKB-KW"/>
</dbReference>
<dbReference type="InterPro" id="IPR058647">
    <property type="entry name" value="BSH_CzcB-like"/>
</dbReference>
<name>A0A450SVZ6_9GAMM</name>
<protein>
    <submittedName>
        <fullName evidence="4">Putative peptide zinc metalloprotease protein</fullName>
    </submittedName>
</protein>
<dbReference type="GO" id="GO:0060003">
    <property type="term" value="P:copper ion export"/>
    <property type="evidence" value="ECO:0007669"/>
    <property type="project" value="TreeGrafter"/>
</dbReference>
<evidence type="ECO:0000256" key="1">
    <source>
        <dbReference type="ARBA" id="ARBA00022448"/>
    </source>
</evidence>
<keyword evidence="4" id="KW-0645">Protease</keyword>
<feature type="transmembrane region" description="Helical" evidence="2">
    <location>
        <begin position="177"/>
        <end position="196"/>
    </location>
</feature>
<feature type="transmembrane region" description="Helical" evidence="2">
    <location>
        <begin position="381"/>
        <end position="399"/>
    </location>
</feature>